<dbReference type="Pfam" id="PF13499">
    <property type="entry name" value="EF-hand_7"/>
    <property type="match status" value="1"/>
</dbReference>
<dbReference type="OMA" id="NADEYFE"/>
<evidence type="ECO:0000259" key="4">
    <source>
        <dbReference type="PROSITE" id="PS50222"/>
    </source>
</evidence>
<sequence>MAEKPPGRTIEEFFADIDTNKTGKVNADEYFEGVKMWRRDIVESDKASQTLLFNLADLDDDGEIDIRQFARLMAILNKGFGKDAKSVFTTVFLLLDIHDKGKIGEKELARLMKKMGKDLKNEEIESFLDSVDGDLDGYITLQEFLKFFLPPQDKNTVPSNKKAE</sequence>
<evidence type="ECO:0000256" key="2">
    <source>
        <dbReference type="ARBA" id="ARBA00022737"/>
    </source>
</evidence>
<dbReference type="PROSITE" id="PS50222">
    <property type="entry name" value="EF_HAND_2"/>
    <property type="match status" value="4"/>
</dbReference>
<gene>
    <name evidence="5" type="ORF">EIN_169520</name>
</gene>
<keyword evidence="1" id="KW-0479">Metal-binding</keyword>
<dbReference type="VEuPathDB" id="AmoebaDB:EIN_169520"/>
<reference evidence="5 6" key="1">
    <citation type="submission" date="2012-10" db="EMBL/GenBank/DDBJ databases">
        <authorList>
            <person name="Zafar N."/>
            <person name="Inman J."/>
            <person name="Hall N."/>
            <person name="Lorenzi H."/>
            <person name="Caler E."/>
        </authorList>
    </citation>
    <scope>NUCLEOTIDE SEQUENCE [LARGE SCALE GENOMIC DNA]</scope>
    <source>
        <strain evidence="5 6">IP1</strain>
    </source>
</reference>
<feature type="domain" description="EF-hand" evidence="4">
    <location>
        <begin position="83"/>
        <end position="118"/>
    </location>
</feature>
<feature type="domain" description="EF-hand" evidence="4">
    <location>
        <begin position="119"/>
        <end position="154"/>
    </location>
</feature>
<evidence type="ECO:0000256" key="1">
    <source>
        <dbReference type="ARBA" id="ARBA00022723"/>
    </source>
</evidence>
<feature type="domain" description="EF-hand" evidence="4">
    <location>
        <begin position="5"/>
        <end position="40"/>
    </location>
</feature>
<dbReference type="InterPro" id="IPR002048">
    <property type="entry name" value="EF_hand_dom"/>
</dbReference>
<keyword evidence="3" id="KW-0106">Calcium</keyword>
<dbReference type="PROSITE" id="PS00018">
    <property type="entry name" value="EF_HAND_1"/>
    <property type="match status" value="1"/>
</dbReference>
<dbReference type="GeneID" id="14883462"/>
<dbReference type="Pfam" id="PF13202">
    <property type="entry name" value="EF-hand_5"/>
    <property type="match status" value="1"/>
</dbReference>
<keyword evidence="2" id="KW-0677">Repeat</keyword>
<evidence type="ECO:0000313" key="5">
    <source>
        <dbReference type="EMBL" id="ELP84507.1"/>
    </source>
</evidence>
<keyword evidence="6" id="KW-1185">Reference proteome</keyword>
<dbReference type="KEGG" id="eiv:EIN_169520"/>
<dbReference type="EMBL" id="KB207112">
    <property type="protein sequence ID" value="ELP84507.1"/>
    <property type="molecule type" value="Genomic_DNA"/>
</dbReference>
<dbReference type="OrthoDB" id="26525at2759"/>
<organism evidence="5 6">
    <name type="scientific">Entamoeba invadens IP1</name>
    <dbReference type="NCBI Taxonomy" id="370355"/>
    <lineage>
        <taxon>Eukaryota</taxon>
        <taxon>Amoebozoa</taxon>
        <taxon>Evosea</taxon>
        <taxon>Archamoebae</taxon>
        <taxon>Mastigamoebida</taxon>
        <taxon>Entamoebidae</taxon>
        <taxon>Entamoeba</taxon>
    </lineage>
</organism>
<dbReference type="GO" id="GO:0005509">
    <property type="term" value="F:calcium ion binding"/>
    <property type="evidence" value="ECO:0007669"/>
    <property type="project" value="InterPro"/>
</dbReference>
<dbReference type="SMART" id="SM00054">
    <property type="entry name" value="EFh"/>
    <property type="match status" value="4"/>
</dbReference>
<feature type="domain" description="EF-hand" evidence="4">
    <location>
        <begin position="44"/>
        <end position="79"/>
    </location>
</feature>
<evidence type="ECO:0000313" key="6">
    <source>
        <dbReference type="Proteomes" id="UP000014680"/>
    </source>
</evidence>
<name>A0A0A1TVN3_ENTIV</name>
<evidence type="ECO:0000256" key="3">
    <source>
        <dbReference type="ARBA" id="ARBA00022837"/>
    </source>
</evidence>
<dbReference type="Gene3D" id="1.10.238.10">
    <property type="entry name" value="EF-hand"/>
    <property type="match status" value="2"/>
</dbReference>
<dbReference type="PANTHER" id="PTHR45942">
    <property type="entry name" value="PROTEIN PHOSPATASE 3 REGULATORY SUBUNIT B ALPHA ISOFORM TYPE 1"/>
    <property type="match status" value="1"/>
</dbReference>
<dbReference type="SUPFAM" id="SSF47473">
    <property type="entry name" value="EF-hand"/>
    <property type="match status" value="1"/>
</dbReference>
<accession>A0A0A1TVN3</accession>
<dbReference type="InterPro" id="IPR018247">
    <property type="entry name" value="EF_Hand_1_Ca_BS"/>
</dbReference>
<dbReference type="AlphaFoldDB" id="A0A0A1TVN3"/>
<dbReference type="CDD" id="cd00051">
    <property type="entry name" value="EFh"/>
    <property type="match status" value="1"/>
</dbReference>
<proteinExistence type="predicted"/>
<protein>
    <submittedName>
        <fullName evidence="5">Calcium-binding protein, putative</fullName>
    </submittedName>
</protein>
<dbReference type="RefSeq" id="XP_004183853.1">
    <property type="nucleotide sequence ID" value="XM_004183805.1"/>
</dbReference>
<dbReference type="Proteomes" id="UP000014680">
    <property type="component" value="Unassembled WGS sequence"/>
</dbReference>
<dbReference type="InterPro" id="IPR011992">
    <property type="entry name" value="EF-hand-dom_pair"/>
</dbReference>